<evidence type="ECO:0000259" key="9">
    <source>
        <dbReference type="PROSITE" id="PS50850"/>
    </source>
</evidence>
<dbReference type="InterPro" id="IPR000683">
    <property type="entry name" value="Gfo/Idh/MocA-like_OxRdtase_N"/>
</dbReference>
<sequence length="761" mass="84685">MASTPIPLKNTLILTLTGSMMNGLQTLPQWRTFFNNPQGATLGLMNSVYPLGETVSLFAVSYISDRWGRKLPLLIGLIACIIFSILQGLAQNIHSFIIARALLGIFTSFLGQPSPIIITELAYPTQRGKITALYNTFFWLGAIFAAWCTYGTFKIESTWSWRIPSLLQGAVPIVQLLGLYFLPESPRWLVSRGRKEEARKVLADYHAGGDTESPLVTFEMREIKHVLTEEAEVISTNSWSELIRTPANRKRTLIAVVLGFFAQWNGVGVVSYYLVLVLNTIGVTKVKDQTLINGLLQIFNWLVSTFLGALMVDRLGRRTLFFTSTGGMLVAYIIWTGLTAHFINSQDEVTGRVVVGFIFVYYLFYNVAWNPLLQAYPVEIFPYTLRGRGLSVTYVAFFIGLILGNQYQANMSESKPTLRWGIVGTGMISSWFLSDLSIDRKDAQATHIIQAIGSSSVEKGKKFVETHIPNMSPTVYGSYEEAYQDLNVDIIYVGTPHGFHKKNCLDAISHGKNILCEKAFTLNAREAREVFDAAKAKGVFVMEAMWTRFFPLVKMVQKLVHEEKVIGDLVRLFADFAMDQRIESLAPEHRLRDLALGAGSLLDIGIYSLTWGLLGLDAGVGEKATRPKICASQTFIQGGVEVSTSIILQYPDGKQGIITSNSKVKTPPAFCRIEGTKGHIIVEGPAAAPENFIVYMDGETEGKKYDFEKPGRGFYWEADAVAMDIAAGKTESDTMPWAETVRVMEIMDEVRRQGGTKFPQD</sequence>
<gene>
    <name evidence="10" type="ORF">FIE12Z_11712</name>
</gene>
<evidence type="ECO:0000256" key="8">
    <source>
        <dbReference type="SAM" id="Phobius"/>
    </source>
</evidence>
<organism evidence="10 11">
    <name type="scientific">Fusarium flagelliforme</name>
    <dbReference type="NCBI Taxonomy" id="2675880"/>
    <lineage>
        <taxon>Eukaryota</taxon>
        <taxon>Fungi</taxon>
        <taxon>Dikarya</taxon>
        <taxon>Ascomycota</taxon>
        <taxon>Pezizomycotina</taxon>
        <taxon>Sordariomycetes</taxon>
        <taxon>Hypocreomycetidae</taxon>
        <taxon>Hypocreales</taxon>
        <taxon>Nectriaceae</taxon>
        <taxon>Fusarium</taxon>
        <taxon>Fusarium incarnatum-equiseti species complex</taxon>
    </lineage>
</organism>
<keyword evidence="5 8" id="KW-0812">Transmembrane</keyword>
<evidence type="ECO:0000256" key="5">
    <source>
        <dbReference type="ARBA" id="ARBA00022692"/>
    </source>
</evidence>
<dbReference type="GO" id="GO:0005351">
    <property type="term" value="F:carbohydrate:proton symporter activity"/>
    <property type="evidence" value="ECO:0007669"/>
    <property type="project" value="TreeGrafter"/>
</dbReference>
<dbReference type="PANTHER" id="PTHR48022:SF3">
    <property type="entry name" value="HEXOSE TRANSPORTER PROTEIN (AFU_ORTHOLOGUE AFUA_8G04480)-RELATED"/>
    <property type="match status" value="1"/>
</dbReference>
<keyword evidence="7 8" id="KW-0472">Membrane</keyword>
<dbReference type="Gene3D" id="3.30.360.10">
    <property type="entry name" value="Dihydrodipicolinate Reductase, domain 2"/>
    <property type="match status" value="1"/>
</dbReference>
<comment type="caution">
    <text evidence="10">The sequence shown here is derived from an EMBL/GenBank/DDBJ whole genome shotgun (WGS) entry which is preliminary data.</text>
</comment>
<dbReference type="InterPro" id="IPR005829">
    <property type="entry name" value="Sugar_transporter_CS"/>
</dbReference>
<feature type="transmembrane region" description="Helical" evidence="8">
    <location>
        <begin position="253"/>
        <end position="274"/>
    </location>
</feature>
<dbReference type="PANTHER" id="PTHR48022">
    <property type="entry name" value="PLASTIDIC GLUCOSE TRANSPORTER 4"/>
    <property type="match status" value="1"/>
</dbReference>
<dbReference type="GO" id="GO:0000166">
    <property type="term" value="F:nucleotide binding"/>
    <property type="evidence" value="ECO:0007669"/>
    <property type="project" value="InterPro"/>
</dbReference>
<comment type="subcellular location">
    <subcellularLocation>
        <location evidence="1">Membrane</location>
        <topology evidence="1">Multi-pass membrane protein</topology>
    </subcellularLocation>
</comment>
<keyword evidence="6 8" id="KW-1133">Transmembrane helix</keyword>
<dbReference type="InterPro" id="IPR036259">
    <property type="entry name" value="MFS_trans_sf"/>
</dbReference>
<accession>A0A395MAE0</accession>
<feature type="domain" description="Major facilitator superfamily (MFS) profile" evidence="9">
    <location>
        <begin position="1"/>
        <end position="442"/>
    </location>
</feature>
<evidence type="ECO:0000256" key="3">
    <source>
        <dbReference type="ARBA" id="ARBA00010992"/>
    </source>
</evidence>
<feature type="transmembrane region" description="Helical" evidence="8">
    <location>
        <begin position="159"/>
        <end position="182"/>
    </location>
</feature>
<feature type="transmembrane region" description="Helical" evidence="8">
    <location>
        <begin position="294"/>
        <end position="312"/>
    </location>
</feature>
<dbReference type="Pfam" id="PF22725">
    <property type="entry name" value="GFO_IDH_MocA_C3"/>
    <property type="match status" value="1"/>
</dbReference>
<dbReference type="InterPro" id="IPR055170">
    <property type="entry name" value="GFO_IDH_MocA-like_dom"/>
</dbReference>
<dbReference type="InterPro" id="IPR020846">
    <property type="entry name" value="MFS_dom"/>
</dbReference>
<dbReference type="SUPFAM" id="SSF103473">
    <property type="entry name" value="MFS general substrate transporter"/>
    <property type="match status" value="1"/>
</dbReference>
<evidence type="ECO:0000256" key="7">
    <source>
        <dbReference type="ARBA" id="ARBA00023136"/>
    </source>
</evidence>
<comment type="similarity">
    <text evidence="2">Belongs to the Gfo/Idh/MocA family.</text>
</comment>
<dbReference type="InterPro" id="IPR036291">
    <property type="entry name" value="NAD(P)-bd_dom_sf"/>
</dbReference>
<evidence type="ECO:0000256" key="6">
    <source>
        <dbReference type="ARBA" id="ARBA00022989"/>
    </source>
</evidence>
<name>A0A395MAE0_9HYPO</name>
<dbReference type="AlphaFoldDB" id="A0A395MAE0"/>
<evidence type="ECO:0000256" key="4">
    <source>
        <dbReference type="ARBA" id="ARBA00022448"/>
    </source>
</evidence>
<dbReference type="Gene3D" id="1.10.3270.10">
    <property type="entry name" value="HMGR, N-terminal domain"/>
    <property type="match status" value="1"/>
</dbReference>
<comment type="similarity">
    <text evidence="3">Belongs to the major facilitator superfamily. Sugar transporter (TC 2.A.1.1) family.</text>
</comment>
<feature type="transmembrane region" description="Helical" evidence="8">
    <location>
        <begin position="389"/>
        <end position="407"/>
    </location>
</feature>
<evidence type="ECO:0000313" key="10">
    <source>
        <dbReference type="EMBL" id="RFN44049.1"/>
    </source>
</evidence>
<evidence type="ECO:0000256" key="1">
    <source>
        <dbReference type="ARBA" id="ARBA00004141"/>
    </source>
</evidence>
<evidence type="ECO:0000256" key="2">
    <source>
        <dbReference type="ARBA" id="ARBA00010928"/>
    </source>
</evidence>
<feature type="transmembrane region" description="Helical" evidence="8">
    <location>
        <begin position="132"/>
        <end position="153"/>
    </location>
</feature>
<keyword evidence="4" id="KW-0813">Transport</keyword>
<protein>
    <recommendedName>
        <fullName evidence="9">Major facilitator superfamily (MFS) profile domain-containing protein</fullName>
    </recommendedName>
</protein>
<dbReference type="FunFam" id="1.20.1250.20:FF:000134">
    <property type="entry name" value="MFS sugar transporter protein"/>
    <property type="match status" value="1"/>
</dbReference>
<dbReference type="PROSITE" id="PS50850">
    <property type="entry name" value="MFS"/>
    <property type="match status" value="1"/>
</dbReference>
<dbReference type="STRING" id="2594813.A0A395MAE0"/>
<dbReference type="Proteomes" id="UP000265631">
    <property type="component" value="Unassembled WGS sequence"/>
</dbReference>
<dbReference type="Gene3D" id="1.20.1250.20">
    <property type="entry name" value="MFS general substrate transporter like domains"/>
    <property type="match status" value="1"/>
</dbReference>
<dbReference type="Pfam" id="PF01408">
    <property type="entry name" value="GFO_IDH_MocA"/>
    <property type="match status" value="1"/>
</dbReference>
<dbReference type="SUPFAM" id="SSF55347">
    <property type="entry name" value="Glyceraldehyde-3-phosphate dehydrogenase-like, C-terminal domain"/>
    <property type="match status" value="1"/>
</dbReference>
<feature type="transmembrane region" description="Helical" evidence="8">
    <location>
        <begin position="71"/>
        <end position="87"/>
    </location>
</feature>
<feature type="transmembrane region" description="Helical" evidence="8">
    <location>
        <begin position="319"/>
        <end position="343"/>
    </location>
</feature>
<dbReference type="InterPro" id="IPR005828">
    <property type="entry name" value="MFS_sugar_transport-like"/>
</dbReference>
<dbReference type="PROSITE" id="PS00216">
    <property type="entry name" value="SUGAR_TRANSPORT_1"/>
    <property type="match status" value="2"/>
</dbReference>
<proteinExistence type="inferred from homology"/>
<dbReference type="GO" id="GO:0004420">
    <property type="term" value="F:hydroxymethylglutaryl-CoA reductase (NADPH) activity"/>
    <property type="evidence" value="ECO:0007669"/>
    <property type="project" value="InterPro"/>
</dbReference>
<evidence type="ECO:0000313" key="11">
    <source>
        <dbReference type="Proteomes" id="UP000265631"/>
    </source>
</evidence>
<dbReference type="EMBL" id="PXXK01000465">
    <property type="protein sequence ID" value="RFN44049.1"/>
    <property type="molecule type" value="Genomic_DNA"/>
</dbReference>
<dbReference type="InterPro" id="IPR023282">
    <property type="entry name" value="HMG_CoA_Rdtase_N"/>
</dbReference>
<dbReference type="GO" id="GO:0016020">
    <property type="term" value="C:membrane"/>
    <property type="evidence" value="ECO:0007669"/>
    <property type="project" value="UniProtKB-SubCell"/>
</dbReference>
<feature type="transmembrane region" description="Helical" evidence="8">
    <location>
        <begin position="349"/>
        <end position="368"/>
    </location>
</feature>
<keyword evidence="11" id="KW-1185">Reference proteome</keyword>
<dbReference type="Pfam" id="PF00083">
    <property type="entry name" value="Sugar_tr"/>
    <property type="match status" value="1"/>
</dbReference>
<dbReference type="InterPro" id="IPR050360">
    <property type="entry name" value="MFS_Sugar_Transporters"/>
</dbReference>
<dbReference type="SUPFAM" id="SSF51735">
    <property type="entry name" value="NAD(P)-binding Rossmann-fold domains"/>
    <property type="match status" value="1"/>
</dbReference>
<feature type="transmembrane region" description="Helical" evidence="8">
    <location>
        <begin position="93"/>
        <end position="111"/>
    </location>
</feature>
<reference evidence="10 11" key="1">
    <citation type="journal article" date="2018" name="PLoS Pathog.">
        <title>Evolution of structural diversity of trichothecenes, a family of toxins produced by plant pathogenic and entomopathogenic fungi.</title>
        <authorList>
            <person name="Proctor R.H."/>
            <person name="McCormick S.P."/>
            <person name="Kim H.S."/>
            <person name="Cardoza R.E."/>
            <person name="Stanley A.M."/>
            <person name="Lindo L."/>
            <person name="Kelly A."/>
            <person name="Brown D.W."/>
            <person name="Lee T."/>
            <person name="Vaughan M.M."/>
            <person name="Alexander N.J."/>
            <person name="Busman M."/>
            <person name="Gutierrez S."/>
        </authorList>
    </citation>
    <scope>NUCLEOTIDE SEQUENCE [LARGE SCALE GENOMIC DNA]</scope>
    <source>
        <strain evidence="10 11">NRRL 13405</strain>
    </source>
</reference>